<dbReference type="EMBL" id="JBJKFK010000337">
    <property type="protein sequence ID" value="KAL3317739.1"/>
    <property type="molecule type" value="Genomic_DNA"/>
</dbReference>
<sequence>MEEENEDGVVKVQTCYGDFELTGRTCAMSAFSHICTKRDNKPKLNYFSNGPKTREKVGVLEEEKRRVVPILSSSVYGHYLDRTHYPYAREHSRKQLIQTEFYRRNGIFIKEHQ</sequence>
<dbReference type="Pfam" id="PF15074">
    <property type="entry name" value="CFAP90"/>
    <property type="match status" value="1"/>
</dbReference>
<organism evidence="1 2">
    <name type="scientific">Cichlidogyrus casuarinus</name>
    <dbReference type="NCBI Taxonomy" id="1844966"/>
    <lineage>
        <taxon>Eukaryota</taxon>
        <taxon>Metazoa</taxon>
        <taxon>Spiralia</taxon>
        <taxon>Lophotrochozoa</taxon>
        <taxon>Platyhelminthes</taxon>
        <taxon>Monogenea</taxon>
        <taxon>Monopisthocotylea</taxon>
        <taxon>Dactylogyridea</taxon>
        <taxon>Ancyrocephalidae</taxon>
        <taxon>Cichlidogyrus</taxon>
    </lineage>
</organism>
<accession>A0ABD2QDX1</accession>
<proteinExistence type="predicted"/>
<comment type="caution">
    <text evidence="1">The sequence shown here is derived from an EMBL/GenBank/DDBJ whole genome shotgun (WGS) entry which is preliminary data.</text>
</comment>
<name>A0ABD2QDX1_9PLAT</name>
<dbReference type="Proteomes" id="UP001626550">
    <property type="component" value="Unassembled WGS sequence"/>
</dbReference>
<keyword evidence="2" id="KW-1185">Reference proteome</keyword>
<dbReference type="PANTHER" id="PTHR34444:SF3">
    <property type="match status" value="1"/>
</dbReference>
<reference evidence="1 2" key="1">
    <citation type="submission" date="2024-11" db="EMBL/GenBank/DDBJ databases">
        <title>Adaptive evolution of stress response genes in parasites aligns with host niche diversity.</title>
        <authorList>
            <person name="Hahn C."/>
            <person name="Resl P."/>
        </authorList>
    </citation>
    <scope>NUCLEOTIDE SEQUENCE [LARGE SCALE GENOMIC DNA]</scope>
    <source>
        <strain evidence="1">EGGRZ-B1_66</strain>
        <tissue evidence="1">Body</tissue>
    </source>
</reference>
<gene>
    <name evidence="1" type="ORF">Ciccas_003602</name>
</gene>
<protein>
    <submittedName>
        <fullName evidence="1">Uncharacterized protein</fullName>
    </submittedName>
</protein>
<dbReference type="InterPro" id="IPR027901">
    <property type="entry name" value="CFAP90"/>
</dbReference>
<dbReference type="PANTHER" id="PTHR34444">
    <property type="entry name" value="LOC361192"/>
    <property type="match status" value="1"/>
</dbReference>
<evidence type="ECO:0000313" key="2">
    <source>
        <dbReference type="Proteomes" id="UP001626550"/>
    </source>
</evidence>
<dbReference type="AlphaFoldDB" id="A0ABD2QDX1"/>
<evidence type="ECO:0000313" key="1">
    <source>
        <dbReference type="EMBL" id="KAL3317739.1"/>
    </source>
</evidence>